<dbReference type="SUPFAM" id="SSF54593">
    <property type="entry name" value="Glyoxalase/Bleomycin resistance protein/Dihydroxybiphenyl dioxygenase"/>
    <property type="match status" value="2"/>
</dbReference>
<dbReference type="InterPro" id="IPR037523">
    <property type="entry name" value="VOC_core"/>
</dbReference>
<sequence length="276" mass="29720">MYTLLTSYMWTTFTSREDRHAMTARTTPQSPGTPTWLDLWVEDVPATAAFFRDLLGYGIPDGSPEFGGYTVVHRDDRYVFGIGPAMPGSAHDVATLYLATDDLRATLARAESLGARRVAGPTEIPEHGHMAVVTDPGGVTVAFWQATGVVGYAAVDEPGFPCWQDCLTGDVERSAAFYRDLFGFTTEPMGDGVLLARLGDDGHFTIGACIETDDPHWVSYLLVEDLDAMTERAQSLGASVTMGPMDLPFGRFVHLTTPGGAPFGLFQGADAMPAQA</sequence>
<dbReference type="Proteomes" id="UP000431092">
    <property type="component" value="Unassembled WGS sequence"/>
</dbReference>
<feature type="domain" description="VOC" evidence="1">
    <location>
        <begin position="33"/>
        <end position="146"/>
    </location>
</feature>
<dbReference type="Pfam" id="PF00903">
    <property type="entry name" value="Glyoxalase"/>
    <property type="match status" value="2"/>
</dbReference>
<protein>
    <recommendedName>
        <fullName evidence="1">VOC domain-containing protein</fullName>
    </recommendedName>
</protein>
<dbReference type="EMBL" id="WLVL01000004">
    <property type="protein sequence ID" value="MTB70605.1"/>
    <property type="molecule type" value="Genomic_DNA"/>
</dbReference>
<evidence type="ECO:0000313" key="2">
    <source>
        <dbReference type="EMBL" id="MTB70605.1"/>
    </source>
</evidence>
<dbReference type="InterPro" id="IPR029068">
    <property type="entry name" value="Glyas_Bleomycin-R_OHBP_Dase"/>
</dbReference>
<name>A0A6I3IFR0_9MICO</name>
<evidence type="ECO:0000259" key="1">
    <source>
        <dbReference type="PROSITE" id="PS51819"/>
    </source>
</evidence>
<feature type="domain" description="VOC" evidence="1">
    <location>
        <begin position="159"/>
        <end position="268"/>
    </location>
</feature>
<proteinExistence type="predicted"/>
<dbReference type="PROSITE" id="PS51819">
    <property type="entry name" value="VOC"/>
    <property type="match status" value="2"/>
</dbReference>
<dbReference type="PANTHER" id="PTHR33993:SF14">
    <property type="entry name" value="GB|AAF24581.1"/>
    <property type="match status" value="1"/>
</dbReference>
<keyword evidence="3" id="KW-1185">Reference proteome</keyword>
<evidence type="ECO:0000313" key="3">
    <source>
        <dbReference type="Proteomes" id="UP000431092"/>
    </source>
</evidence>
<dbReference type="CDD" id="cd07247">
    <property type="entry name" value="SgaA_N_like"/>
    <property type="match status" value="2"/>
</dbReference>
<organism evidence="2 3">
    <name type="scientific">Arsenicicoccus cauae</name>
    <dbReference type="NCBI Taxonomy" id="2663847"/>
    <lineage>
        <taxon>Bacteria</taxon>
        <taxon>Bacillati</taxon>
        <taxon>Actinomycetota</taxon>
        <taxon>Actinomycetes</taxon>
        <taxon>Micrococcales</taxon>
        <taxon>Intrasporangiaceae</taxon>
        <taxon>Arsenicicoccus</taxon>
    </lineage>
</organism>
<accession>A0A6I3IFR0</accession>
<dbReference type="InterPro" id="IPR004360">
    <property type="entry name" value="Glyas_Fos-R_dOase_dom"/>
</dbReference>
<reference evidence="2 3" key="1">
    <citation type="submission" date="2019-11" db="EMBL/GenBank/DDBJ databases">
        <title>Whole genome sequencing identifies a novel species of the genus Arsenicicoccus isolated from human blood.</title>
        <authorList>
            <person name="Jeong J.H."/>
            <person name="Kweon O.J."/>
            <person name="Kim H.R."/>
            <person name="Kim T.-H."/>
            <person name="Ha S.-M."/>
            <person name="Lee M.-K."/>
        </authorList>
    </citation>
    <scope>NUCLEOTIDE SEQUENCE [LARGE SCALE GENOMIC DNA]</scope>
    <source>
        <strain evidence="2 3">MKL-02</strain>
    </source>
</reference>
<comment type="caution">
    <text evidence="2">The sequence shown here is derived from an EMBL/GenBank/DDBJ whole genome shotgun (WGS) entry which is preliminary data.</text>
</comment>
<gene>
    <name evidence="2" type="ORF">GGG17_01160</name>
</gene>
<dbReference type="AlphaFoldDB" id="A0A6I3IFR0"/>
<dbReference type="InterPro" id="IPR052164">
    <property type="entry name" value="Anthracycline_SecMetBiosynth"/>
</dbReference>
<dbReference type="Gene3D" id="3.10.180.10">
    <property type="entry name" value="2,3-Dihydroxybiphenyl 1,2-Dioxygenase, domain 1"/>
    <property type="match status" value="2"/>
</dbReference>
<dbReference type="PANTHER" id="PTHR33993">
    <property type="entry name" value="GLYOXALASE-RELATED"/>
    <property type="match status" value="1"/>
</dbReference>